<evidence type="ECO:0000313" key="2">
    <source>
        <dbReference type="EMBL" id="PCE64410.1"/>
    </source>
</evidence>
<protein>
    <submittedName>
        <fullName evidence="2">Uncharacterized protein</fullName>
    </submittedName>
</protein>
<dbReference type="RefSeq" id="WP_097440532.1">
    <property type="nucleotide sequence ID" value="NZ_KZ300476.1"/>
</dbReference>
<organism evidence="2 3">
    <name type="scientific">Sediminicola luteus</name>
    <dbReference type="NCBI Taxonomy" id="319238"/>
    <lineage>
        <taxon>Bacteria</taxon>
        <taxon>Pseudomonadati</taxon>
        <taxon>Bacteroidota</taxon>
        <taxon>Flavobacteriia</taxon>
        <taxon>Flavobacteriales</taxon>
        <taxon>Flavobacteriaceae</taxon>
        <taxon>Sediminicola</taxon>
    </lineage>
</organism>
<reference evidence="2 3" key="1">
    <citation type="submission" date="2017-04" db="EMBL/GenBank/DDBJ databases">
        <title>A new member of the family Flavobacteriaceae isolated from ascidians.</title>
        <authorList>
            <person name="Chen L."/>
        </authorList>
    </citation>
    <scope>NUCLEOTIDE SEQUENCE [LARGE SCALE GENOMIC DNA]</scope>
    <source>
        <strain evidence="2 3">HQA918</strain>
    </source>
</reference>
<gene>
    <name evidence="2" type="ORF">B7P33_08960</name>
</gene>
<name>A0A2A4G8W3_9FLAO</name>
<feature type="chain" id="PRO_5013127951" evidence="1">
    <location>
        <begin position="20"/>
        <end position="299"/>
    </location>
</feature>
<feature type="signal peptide" evidence="1">
    <location>
        <begin position="1"/>
        <end position="19"/>
    </location>
</feature>
<dbReference type="Proteomes" id="UP000219559">
    <property type="component" value="Unassembled WGS sequence"/>
</dbReference>
<evidence type="ECO:0000256" key="1">
    <source>
        <dbReference type="SAM" id="SignalP"/>
    </source>
</evidence>
<comment type="caution">
    <text evidence="2">The sequence shown here is derived from an EMBL/GenBank/DDBJ whole genome shotgun (WGS) entry which is preliminary data.</text>
</comment>
<sequence length="299" mass="33195">MRTLIILVFLVCFSAPQWAQQRAQGMAISYELPQGWKVMQEEYGTLLLGHETIPGFILLQEHGYNGQDMVVAEMAEGVQEEGILLSPTHGIRQLDNGDYFAEYQGQVQGQAAKAVAVTSMSKLWQIGGVMVMTMVNRDLFTPQHQELAIRIAQSIQYHPFMDAQAQQWAQLVKGRMLVYLDSYSSSTTLSGSDGDYAGENSVSMSTREEVHLCSNGQFAIQNDSSSSLSMSGPMGMGNTDRDQSQNQGLWALMNINNTPVFRLLYTDGSVEYHAVEDYREDKIYIGGKAYTIAAGNRCQ</sequence>
<accession>A0A2A4G8W3</accession>
<keyword evidence="3" id="KW-1185">Reference proteome</keyword>
<proteinExistence type="predicted"/>
<dbReference type="EMBL" id="NBWU01000003">
    <property type="protein sequence ID" value="PCE64410.1"/>
    <property type="molecule type" value="Genomic_DNA"/>
</dbReference>
<evidence type="ECO:0000313" key="3">
    <source>
        <dbReference type="Proteomes" id="UP000219559"/>
    </source>
</evidence>
<dbReference type="AlphaFoldDB" id="A0A2A4G8W3"/>
<keyword evidence="1" id="KW-0732">Signal</keyword>